<feature type="region of interest" description="Disordered" evidence="1">
    <location>
        <begin position="1"/>
        <end position="105"/>
    </location>
</feature>
<evidence type="ECO:0000256" key="1">
    <source>
        <dbReference type="SAM" id="MobiDB-lite"/>
    </source>
</evidence>
<reference evidence="2" key="2">
    <citation type="submission" date="2021-04" db="EMBL/GenBank/DDBJ databases">
        <authorList>
            <person name="Gilroy R."/>
        </authorList>
    </citation>
    <scope>NUCLEOTIDE SEQUENCE</scope>
    <source>
        <strain evidence="2">14975</strain>
    </source>
</reference>
<proteinExistence type="predicted"/>
<feature type="compositionally biased region" description="Basic and acidic residues" evidence="1">
    <location>
        <begin position="91"/>
        <end position="105"/>
    </location>
</feature>
<protein>
    <submittedName>
        <fullName evidence="2">Uncharacterized protein</fullName>
    </submittedName>
</protein>
<gene>
    <name evidence="2" type="ORF">H9862_07620</name>
</gene>
<dbReference type="EMBL" id="DXFQ01000140">
    <property type="protein sequence ID" value="HIX20450.1"/>
    <property type="molecule type" value="Genomic_DNA"/>
</dbReference>
<feature type="compositionally biased region" description="Basic residues" evidence="1">
    <location>
        <begin position="56"/>
        <end position="76"/>
    </location>
</feature>
<dbReference type="AlphaFoldDB" id="A0A9D2AHJ7"/>
<name>A0A9D2AHJ7_9BACT</name>
<feature type="non-terminal residue" evidence="2">
    <location>
        <position position="1"/>
    </location>
</feature>
<accession>A0A9D2AHJ7</accession>
<evidence type="ECO:0000313" key="3">
    <source>
        <dbReference type="Proteomes" id="UP000823964"/>
    </source>
</evidence>
<organism evidence="2 3">
    <name type="scientific">Candidatus Akkermansia intestinigallinarum</name>
    <dbReference type="NCBI Taxonomy" id="2838431"/>
    <lineage>
        <taxon>Bacteria</taxon>
        <taxon>Pseudomonadati</taxon>
        <taxon>Verrucomicrobiota</taxon>
        <taxon>Verrucomicrobiia</taxon>
        <taxon>Verrucomicrobiales</taxon>
        <taxon>Akkermansiaceae</taxon>
        <taxon>Akkermansia</taxon>
    </lineage>
</organism>
<comment type="caution">
    <text evidence="2">The sequence shown here is derived from an EMBL/GenBank/DDBJ whole genome shotgun (WGS) entry which is preliminary data.</text>
</comment>
<dbReference type="Proteomes" id="UP000823964">
    <property type="component" value="Unassembled WGS sequence"/>
</dbReference>
<reference evidence="2" key="1">
    <citation type="journal article" date="2021" name="PeerJ">
        <title>Extensive microbial diversity within the chicken gut microbiome revealed by metagenomics and culture.</title>
        <authorList>
            <person name="Gilroy R."/>
            <person name="Ravi A."/>
            <person name="Getino M."/>
            <person name="Pursley I."/>
            <person name="Horton D.L."/>
            <person name="Alikhan N.F."/>
            <person name="Baker D."/>
            <person name="Gharbi K."/>
            <person name="Hall N."/>
            <person name="Watson M."/>
            <person name="Adriaenssens E.M."/>
            <person name="Foster-Nyarko E."/>
            <person name="Jarju S."/>
            <person name="Secka A."/>
            <person name="Antonio M."/>
            <person name="Oren A."/>
            <person name="Chaudhuri R.R."/>
            <person name="La Ragione R."/>
            <person name="Hildebrand F."/>
            <person name="Pallen M.J."/>
        </authorList>
    </citation>
    <scope>NUCLEOTIDE SEQUENCE</scope>
    <source>
        <strain evidence="2">14975</strain>
    </source>
</reference>
<evidence type="ECO:0000313" key="2">
    <source>
        <dbReference type="EMBL" id="HIX20450.1"/>
    </source>
</evidence>
<feature type="compositionally biased region" description="Low complexity" evidence="1">
    <location>
        <begin position="1"/>
        <end position="29"/>
    </location>
</feature>
<sequence length="105" mass="11131">TAPADGTADATADATTPADGTAGTPAGAAESGSSSNLRGYEPSSAGAGHEVDASRFRTKTKTVRVNGRKRTIKLRHKLPEPKLLRNTRTGEYIDPKELQKKQKNK</sequence>